<accession>A0A6S7B8H3</accession>
<keyword evidence="3" id="KW-1185">Reference proteome</keyword>
<dbReference type="InterPro" id="IPR011256">
    <property type="entry name" value="Reg_factor_effector_dom_sf"/>
</dbReference>
<dbReference type="InterPro" id="IPR029442">
    <property type="entry name" value="GyrI-like"/>
</dbReference>
<dbReference type="PANTHER" id="PTHR36444">
    <property type="entry name" value="TRANSCRIPTIONAL REGULATOR PROTEIN YOBU-RELATED"/>
    <property type="match status" value="1"/>
</dbReference>
<dbReference type="AlphaFoldDB" id="A0A6S7B8H3"/>
<evidence type="ECO:0000313" key="3">
    <source>
        <dbReference type="Proteomes" id="UP000494115"/>
    </source>
</evidence>
<dbReference type="Proteomes" id="UP000494115">
    <property type="component" value="Unassembled WGS sequence"/>
</dbReference>
<evidence type="ECO:0000313" key="2">
    <source>
        <dbReference type="EMBL" id="CAB3790856.1"/>
    </source>
</evidence>
<sequence length="160" mass="17852">MDAQHAFELAPPRFEHGPERKIAGFGERYRHGAVEGIPGLWYRFAPLIGKVPHQAGSVTYGVCYGGDETSFDYLAGVEVSSHVGLDETFRTVTLPATEYAVFTHRGHVSGIHQTFEMIWGRWLPESGRQFAQSPMFERYGEAFDPATSSGDVEIWCPLQT</sequence>
<name>A0A6S7B8H3_9BURK</name>
<feature type="domain" description="AraC effector-binding" evidence="1">
    <location>
        <begin position="10"/>
        <end position="159"/>
    </location>
</feature>
<dbReference type="InterPro" id="IPR053182">
    <property type="entry name" value="YobU-like_regulator"/>
</dbReference>
<dbReference type="RefSeq" id="WP_175105576.1">
    <property type="nucleotide sequence ID" value="NZ_CADIKM010000013.1"/>
</dbReference>
<proteinExistence type="predicted"/>
<evidence type="ECO:0000259" key="1">
    <source>
        <dbReference type="SMART" id="SM00871"/>
    </source>
</evidence>
<gene>
    <name evidence="2" type="ORF">LMG28138_03042</name>
</gene>
<dbReference type="SMART" id="SM00871">
    <property type="entry name" value="AraC_E_bind"/>
    <property type="match status" value="1"/>
</dbReference>
<dbReference type="Pfam" id="PF06445">
    <property type="entry name" value="GyrI-like"/>
    <property type="match status" value="1"/>
</dbReference>
<organism evidence="2 3">
    <name type="scientific">Pararobbsia alpina</name>
    <dbReference type="NCBI Taxonomy" id="621374"/>
    <lineage>
        <taxon>Bacteria</taxon>
        <taxon>Pseudomonadati</taxon>
        <taxon>Pseudomonadota</taxon>
        <taxon>Betaproteobacteria</taxon>
        <taxon>Burkholderiales</taxon>
        <taxon>Burkholderiaceae</taxon>
        <taxon>Pararobbsia</taxon>
    </lineage>
</organism>
<dbReference type="InterPro" id="IPR010499">
    <property type="entry name" value="AraC_E-bd"/>
</dbReference>
<reference evidence="2 3" key="1">
    <citation type="submission" date="2020-04" db="EMBL/GenBank/DDBJ databases">
        <authorList>
            <person name="De Canck E."/>
        </authorList>
    </citation>
    <scope>NUCLEOTIDE SEQUENCE [LARGE SCALE GENOMIC DNA]</scope>
    <source>
        <strain evidence="2 3">LMG 28138</strain>
    </source>
</reference>
<dbReference type="PANTHER" id="PTHR36444:SF3">
    <property type="entry name" value="TRANSCRIPTIONAL ACTIVATOR, PUTATIVE-RELATED"/>
    <property type="match status" value="1"/>
</dbReference>
<dbReference type="SUPFAM" id="SSF55136">
    <property type="entry name" value="Probable bacterial effector-binding domain"/>
    <property type="match status" value="1"/>
</dbReference>
<protein>
    <recommendedName>
        <fullName evidence="1">AraC effector-binding domain-containing protein</fullName>
    </recommendedName>
</protein>
<dbReference type="EMBL" id="CADIKM010000013">
    <property type="protein sequence ID" value="CAB3790856.1"/>
    <property type="molecule type" value="Genomic_DNA"/>
</dbReference>
<dbReference type="Gene3D" id="3.20.80.10">
    <property type="entry name" value="Regulatory factor, effector binding domain"/>
    <property type="match status" value="1"/>
</dbReference>